<feature type="chain" id="PRO_5027731601" evidence="2">
    <location>
        <begin position="21"/>
        <end position="457"/>
    </location>
</feature>
<dbReference type="AlphaFoldDB" id="A0A6S6U4J0"/>
<feature type="compositionally biased region" description="Polar residues" evidence="1">
    <location>
        <begin position="58"/>
        <end position="68"/>
    </location>
</feature>
<sequence>MKAVLFLFIAALLSLQTLHAGPSAPVSHSHAGRAHTHPLPAIGVGHRHGNSAPGLASGQPNQSGSISGAYTPGASLPGSISGSYTPPQVYPDQVQQQTSPIPQKPVVSSRLDKGKANCRRNDPDCNVCAVNVQQQFNKAASGQISWKSESWRFDWGKNYPPHKVRPLDVFKGGKEFLLGIPTTHVQGFVRTNSRRFPYAGSHSHLKQGGFFLIGQNKKGDKSLAVLVKSQSRHPSGVQAFGKYLVYGESGRVFLKDLNKPAAKDMSVKLPGPKANFGGGVGVVKLQDGSYLMITTGPGGQDERQRFNRFYQVKGRNGRMDQIRYMGQTDQLKPAQWPNGFRFAENMSLVTECGSGDIYAVHTTGDQESITAIAGNGYWRLSKLEQQGQKLHLQPVSAFLNTQKMSSCSMRATATVHVNPANRMEFYCHGYAKNPKGSTFNVLGKSQNRFKFKAGILR</sequence>
<feature type="compositionally biased region" description="Low complexity" evidence="1">
    <location>
        <begin position="84"/>
        <end position="98"/>
    </location>
</feature>
<reference evidence="3" key="1">
    <citation type="submission" date="2020-01" db="EMBL/GenBank/DDBJ databases">
        <authorList>
            <person name="Meier V. D."/>
            <person name="Meier V D."/>
        </authorList>
    </citation>
    <scope>NUCLEOTIDE SEQUENCE</scope>
    <source>
        <strain evidence="3">HLG_WM_MAG_09</strain>
    </source>
</reference>
<dbReference type="EMBL" id="CACVAT010000404">
    <property type="protein sequence ID" value="CAA6825187.1"/>
    <property type="molecule type" value="Genomic_DNA"/>
</dbReference>
<gene>
    <name evidence="3" type="ORF">HELGO_WM44731</name>
</gene>
<evidence type="ECO:0000313" key="3">
    <source>
        <dbReference type="EMBL" id="CAA6825187.1"/>
    </source>
</evidence>
<evidence type="ECO:0000256" key="2">
    <source>
        <dbReference type="SAM" id="SignalP"/>
    </source>
</evidence>
<accession>A0A6S6U4J0</accession>
<organism evidence="3">
    <name type="scientific">uncultured Thiotrichaceae bacterium</name>
    <dbReference type="NCBI Taxonomy" id="298394"/>
    <lineage>
        <taxon>Bacteria</taxon>
        <taxon>Pseudomonadati</taxon>
        <taxon>Pseudomonadota</taxon>
        <taxon>Gammaproteobacteria</taxon>
        <taxon>Thiotrichales</taxon>
        <taxon>Thiotrichaceae</taxon>
        <taxon>environmental samples</taxon>
    </lineage>
</organism>
<feature type="region of interest" description="Disordered" evidence="1">
    <location>
        <begin position="21"/>
        <end position="115"/>
    </location>
</feature>
<name>A0A6S6U4J0_9GAMM</name>
<proteinExistence type="predicted"/>
<keyword evidence="2" id="KW-0732">Signal</keyword>
<feature type="signal peptide" evidence="2">
    <location>
        <begin position="1"/>
        <end position="20"/>
    </location>
</feature>
<protein>
    <submittedName>
        <fullName evidence="3">Uncharacterized protein</fullName>
    </submittedName>
</protein>
<evidence type="ECO:0000256" key="1">
    <source>
        <dbReference type="SAM" id="MobiDB-lite"/>
    </source>
</evidence>